<evidence type="ECO:0000313" key="1">
    <source>
        <dbReference type="EMBL" id="JAH04210.1"/>
    </source>
</evidence>
<sequence>MRYSISTCIHTWNTQIRLYFK</sequence>
<name>A0A0E9PJE3_ANGAN</name>
<dbReference type="EMBL" id="GBXM01104367">
    <property type="protein sequence ID" value="JAH04210.1"/>
    <property type="molecule type" value="Transcribed_RNA"/>
</dbReference>
<accession>A0A0E9PJE3</accession>
<protein>
    <submittedName>
        <fullName evidence="1">Uncharacterized protein</fullName>
    </submittedName>
</protein>
<organism evidence="1">
    <name type="scientific">Anguilla anguilla</name>
    <name type="common">European freshwater eel</name>
    <name type="synonym">Muraena anguilla</name>
    <dbReference type="NCBI Taxonomy" id="7936"/>
    <lineage>
        <taxon>Eukaryota</taxon>
        <taxon>Metazoa</taxon>
        <taxon>Chordata</taxon>
        <taxon>Craniata</taxon>
        <taxon>Vertebrata</taxon>
        <taxon>Euteleostomi</taxon>
        <taxon>Actinopterygii</taxon>
        <taxon>Neopterygii</taxon>
        <taxon>Teleostei</taxon>
        <taxon>Anguilliformes</taxon>
        <taxon>Anguillidae</taxon>
        <taxon>Anguilla</taxon>
    </lineage>
</organism>
<proteinExistence type="predicted"/>
<reference evidence="1" key="2">
    <citation type="journal article" date="2015" name="Fish Shellfish Immunol.">
        <title>Early steps in the European eel (Anguilla anguilla)-Vibrio vulnificus interaction in the gills: Role of the RtxA13 toxin.</title>
        <authorList>
            <person name="Callol A."/>
            <person name="Pajuelo D."/>
            <person name="Ebbesson L."/>
            <person name="Teles M."/>
            <person name="MacKenzie S."/>
            <person name="Amaro C."/>
        </authorList>
    </citation>
    <scope>NUCLEOTIDE SEQUENCE</scope>
</reference>
<dbReference type="AlphaFoldDB" id="A0A0E9PJE3"/>
<reference evidence="1" key="1">
    <citation type="submission" date="2014-11" db="EMBL/GenBank/DDBJ databases">
        <authorList>
            <person name="Amaro Gonzalez C."/>
        </authorList>
    </citation>
    <scope>NUCLEOTIDE SEQUENCE</scope>
</reference>